<keyword evidence="2" id="KW-1185">Reference proteome</keyword>
<dbReference type="AlphaFoldDB" id="A0AAN7S9X0"/>
<proteinExistence type="predicted"/>
<accession>A0AAN7S9X0</accession>
<gene>
    <name evidence="1" type="ORF">RN001_008872</name>
</gene>
<name>A0AAN7S9X0_9COLE</name>
<reference evidence="2" key="1">
    <citation type="submission" date="2023-01" db="EMBL/GenBank/DDBJ databases">
        <title>Key to firefly adult light organ development and bioluminescence: homeobox transcription factors regulate luciferase expression and transportation to peroxisome.</title>
        <authorList>
            <person name="Fu X."/>
        </authorList>
    </citation>
    <scope>NUCLEOTIDE SEQUENCE [LARGE SCALE GENOMIC DNA]</scope>
</reference>
<organism evidence="1 2">
    <name type="scientific">Aquatica leii</name>
    <dbReference type="NCBI Taxonomy" id="1421715"/>
    <lineage>
        <taxon>Eukaryota</taxon>
        <taxon>Metazoa</taxon>
        <taxon>Ecdysozoa</taxon>
        <taxon>Arthropoda</taxon>
        <taxon>Hexapoda</taxon>
        <taxon>Insecta</taxon>
        <taxon>Pterygota</taxon>
        <taxon>Neoptera</taxon>
        <taxon>Endopterygota</taxon>
        <taxon>Coleoptera</taxon>
        <taxon>Polyphaga</taxon>
        <taxon>Elateriformia</taxon>
        <taxon>Elateroidea</taxon>
        <taxon>Lampyridae</taxon>
        <taxon>Luciolinae</taxon>
        <taxon>Aquatica</taxon>
    </lineage>
</organism>
<dbReference type="EMBL" id="JARPUR010000003">
    <property type="protein sequence ID" value="KAK4880726.1"/>
    <property type="molecule type" value="Genomic_DNA"/>
</dbReference>
<sequence length="164" mass="19139">MEEIFIGKNKSTKWRKTTFRVSQKTKKINFVRVPTGLSVRARDIKNELDAFFQIIDLSMIDDFLKYTNMYINQLKVNSQYSRDRDCKNLNRIMVTEGVEARITTFKPISLRIMYIKLEIKESYLYVISTLHIVSLMLVEFSANELFNNFLKVLTAFSAAPFVAG</sequence>
<evidence type="ECO:0000313" key="1">
    <source>
        <dbReference type="EMBL" id="KAK4880726.1"/>
    </source>
</evidence>
<evidence type="ECO:0000313" key="2">
    <source>
        <dbReference type="Proteomes" id="UP001353858"/>
    </source>
</evidence>
<comment type="caution">
    <text evidence="1">The sequence shown here is derived from an EMBL/GenBank/DDBJ whole genome shotgun (WGS) entry which is preliminary data.</text>
</comment>
<dbReference type="Proteomes" id="UP001353858">
    <property type="component" value="Unassembled WGS sequence"/>
</dbReference>
<protein>
    <submittedName>
        <fullName evidence="1">Uncharacterized protein</fullName>
    </submittedName>
</protein>